<organism evidence="1 2">
    <name type="scientific">Sphingomonas psychrolutea</name>
    <dbReference type="NCBI Taxonomy" id="1259676"/>
    <lineage>
        <taxon>Bacteria</taxon>
        <taxon>Pseudomonadati</taxon>
        <taxon>Pseudomonadota</taxon>
        <taxon>Alphaproteobacteria</taxon>
        <taxon>Sphingomonadales</taxon>
        <taxon>Sphingomonadaceae</taxon>
        <taxon>Sphingomonas</taxon>
    </lineage>
</organism>
<sequence>MIAALALMAVPPSDAMDFESLVVSIAKCDRTAVTNTVVAANKRHSQFLLVSYQEQRAIAAARVELAERRRVLHAKEAKVDTEQSLTLVAESLVDRTEALADQRVLDQSEQDMLGYFRTQYLRQCSGKAL</sequence>
<dbReference type="EMBL" id="BMDW01000001">
    <property type="protein sequence ID" value="GGA34506.1"/>
    <property type="molecule type" value="Genomic_DNA"/>
</dbReference>
<evidence type="ECO:0000313" key="1">
    <source>
        <dbReference type="EMBL" id="GGA34506.1"/>
    </source>
</evidence>
<protein>
    <submittedName>
        <fullName evidence="1">Uncharacterized protein</fullName>
    </submittedName>
</protein>
<proteinExistence type="predicted"/>
<comment type="caution">
    <text evidence="1">The sequence shown here is derived from an EMBL/GenBank/DDBJ whole genome shotgun (WGS) entry which is preliminary data.</text>
</comment>
<evidence type="ECO:0000313" key="2">
    <source>
        <dbReference type="Proteomes" id="UP000618591"/>
    </source>
</evidence>
<dbReference type="RefSeq" id="WP_188444817.1">
    <property type="nucleotide sequence ID" value="NZ_BMDW01000001.1"/>
</dbReference>
<gene>
    <name evidence="1" type="ORF">GCM10011395_01040</name>
</gene>
<accession>A0ABQ1FZG9</accession>
<keyword evidence="2" id="KW-1185">Reference proteome</keyword>
<name>A0ABQ1FZG9_9SPHN</name>
<dbReference type="Proteomes" id="UP000618591">
    <property type="component" value="Unassembled WGS sequence"/>
</dbReference>
<reference evidence="2" key="1">
    <citation type="journal article" date="2019" name="Int. J. Syst. Evol. Microbiol.">
        <title>The Global Catalogue of Microorganisms (GCM) 10K type strain sequencing project: providing services to taxonomists for standard genome sequencing and annotation.</title>
        <authorList>
            <consortium name="The Broad Institute Genomics Platform"/>
            <consortium name="The Broad Institute Genome Sequencing Center for Infectious Disease"/>
            <person name="Wu L."/>
            <person name="Ma J."/>
        </authorList>
    </citation>
    <scope>NUCLEOTIDE SEQUENCE [LARGE SCALE GENOMIC DNA]</scope>
    <source>
        <strain evidence="2">CGMCC 1.10106</strain>
    </source>
</reference>